<dbReference type="EMBL" id="AP017368">
    <property type="protein sequence ID" value="BAV91909.1"/>
    <property type="molecule type" value="Genomic_DNA"/>
</dbReference>
<dbReference type="GO" id="GO:0006537">
    <property type="term" value="P:glutamate biosynthetic process"/>
    <property type="evidence" value="ECO:0007669"/>
    <property type="project" value="UniProtKB-KW"/>
</dbReference>
<reference evidence="12 13" key="1">
    <citation type="journal article" date="2017" name="ISME J.">
        <title>Genome of 'Ca. Desulfovibrio trichonymphae', an H2-oxidizing bacterium in a tripartite symbiotic system within a protist cell in the termite gut.</title>
        <authorList>
            <person name="Kuwahara H."/>
            <person name="Yuki M."/>
            <person name="Izawa K."/>
            <person name="Ohkuma M."/>
            <person name="Hongoh Y."/>
        </authorList>
    </citation>
    <scope>NUCLEOTIDE SEQUENCE [LARGE SCALE GENOMIC DNA]</scope>
    <source>
        <strain evidence="12 13">Rs-N31</strain>
    </source>
</reference>
<evidence type="ECO:0000256" key="6">
    <source>
        <dbReference type="ARBA" id="ARBA00023014"/>
    </source>
</evidence>
<feature type="binding site" evidence="10">
    <location>
        <position position="79"/>
    </location>
    <ligand>
        <name>[4Fe-4S] cluster</name>
        <dbReference type="ChEBI" id="CHEBI:49883"/>
        <label>2</label>
    </ligand>
</feature>
<dbReference type="KEGG" id="dtr:RSDT_0397"/>
<dbReference type="SUPFAM" id="SSF54862">
    <property type="entry name" value="4Fe-4S ferredoxins"/>
    <property type="match status" value="1"/>
</dbReference>
<sequence length="543" mass="58237">MESVKTQDISVNDLPWKIAYHPERCTMCGSCVAACTFDAIEAGMLRLSVTASRRPFPEPVPEHAAKPVIRQKACISKACTGCGMCEKSCPNNAIAPVRNDDSRFLLLARAKGPIKRGGRTNLNKQRTLDAIIVGRISQMTDPSLDSERHTFDIRSPFGRILPAKELPFRVAGDNLVLAEKTPPVRWIYPAIFSDMSIGALSTRAWETLALATAYLNEKYDLPVRMCSGEGGMPIKLLEAEQIKYIILQIASGHFGWNRIIKAMPRMKADPAGVLIKVGQGAKPGDGGLLPAAKVASHIQAIRGVPKATLHSPPNHQGLYSIEESVQKMHLSLNAAFGFRVPVAIKCAASATSVSVYNNLLRDPYKICGGFFIDGIQGGTGAANEVSLDHTGHPVVSKLRDCYLAAVSQGLQGQIPLWAGGGIGMTGNAAADAFKMICLGANGVIMGKILIQLLGCVGNERGRCNACSSGRCPTGICTQEPRLVKRLDIDRGAQNVVDYMLAFDSEMRKLLAPVGNSSLPVGRSDALVSTDKAVADKLDIQYAC</sequence>
<dbReference type="Gene3D" id="3.30.70.20">
    <property type="match status" value="1"/>
</dbReference>
<evidence type="ECO:0000313" key="12">
    <source>
        <dbReference type="EMBL" id="BAV91909.1"/>
    </source>
</evidence>
<dbReference type="CDD" id="cd02808">
    <property type="entry name" value="GltS_FMN"/>
    <property type="match status" value="1"/>
</dbReference>
<feature type="domain" description="4Fe-4S ferredoxin-type" evidence="11">
    <location>
        <begin position="65"/>
        <end position="99"/>
    </location>
</feature>
<dbReference type="PANTHER" id="PTHR43819">
    <property type="entry name" value="ARCHAEAL-TYPE GLUTAMATE SYNTHASE [NADPH]"/>
    <property type="match status" value="1"/>
</dbReference>
<dbReference type="Gene3D" id="3.20.20.70">
    <property type="entry name" value="Aldolase class I"/>
    <property type="match status" value="1"/>
</dbReference>
<dbReference type="SUPFAM" id="SSF51395">
    <property type="entry name" value="FMN-linked oxidoreductases"/>
    <property type="match status" value="1"/>
</dbReference>
<keyword evidence="7" id="KW-0314">Glutamate biosynthesis</keyword>
<proteinExistence type="inferred from homology"/>
<comment type="catalytic activity">
    <reaction evidence="8">
        <text>2 L-glutamate + NADP(+) = L-glutamine + 2-oxoglutarate + NADPH + H(+)</text>
        <dbReference type="Rhea" id="RHEA:15501"/>
        <dbReference type="ChEBI" id="CHEBI:15378"/>
        <dbReference type="ChEBI" id="CHEBI:16810"/>
        <dbReference type="ChEBI" id="CHEBI:29985"/>
        <dbReference type="ChEBI" id="CHEBI:57783"/>
        <dbReference type="ChEBI" id="CHEBI:58349"/>
        <dbReference type="ChEBI" id="CHEBI:58359"/>
        <dbReference type="EC" id="1.4.1.13"/>
    </reaction>
</comment>
<dbReference type="GO" id="GO:0046872">
    <property type="term" value="F:metal ion binding"/>
    <property type="evidence" value="ECO:0007669"/>
    <property type="project" value="UniProtKB-KW"/>
</dbReference>
<gene>
    <name evidence="12" type="primary">gltB2</name>
    <name evidence="12" type="ORF">RSDT_0397</name>
</gene>
<evidence type="ECO:0000256" key="7">
    <source>
        <dbReference type="ARBA" id="ARBA00023164"/>
    </source>
</evidence>
<keyword evidence="4 10" id="KW-0479">Metal-binding</keyword>
<evidence type="ECO:0000256" key="1">
    <source>
        <dbReference type="ARBA" id="ARBA00009716"/>
    </source>
</evidence>
<protein>
    <recommendedName>
        <fullName evidence="2">glutamate synthase (NADPH)</fullName>
        <ecNumber evidence="2">1.4.1.13</ecNumber>
    </recommendedName>
</protein>
<dbReference type="Pfam" id="PF01645">
    <property type="entry name" value="Glu_synthase"/>
    <property type="match status" value="1"/>
</dbReference>
<dbReference type="GO" id="GO:0004355">
    <property type="term" value="F:glutamate synthase (NADPH) activity"/>
    <property type="evidence" value="ECO:0007669"/>
    <property type="project" value="UniProtKB-EC"/>
</dbReference>
<dbReference type="OrthoDB" id="9758182at2"/>
<keyword evidence="6 10" id="KW-0411">Iron-sulfur</keyword>
<dbReference type="RefSeq" id="WP_096399433.1">
    <property type="nucleotide sequence ID" value="NZ_AP017368.1"/>
</dbReference>
<keyword evidence="13" id="KW-1185">Reference proteome</keyword>
<evidence type="ECO:0000256" key="8">
    <source>
        <dbReference type="ARBA" id="ARBA00048151"/>
    </source>
</evidence>
<evidence type="ECO:0000256" key="10">
    <source>
        <dbReference type="PIRSR" id="PIRSR006429-1"/>
    </source>
</evidence>
<dbReference type="GO" id="GO:0051539">
    <property type="term" value="F:4 iron, 4 sulfur cluster binding"/>
    <property type="evidence" value="ECO:0007669"/>
    <property type="project" value="UniProtKB-KW"/>
</dbReference>
<dbReference type="PROSITE" id="PS51379">
    <property type="entry name" value="4FE4S_FER_2"/>
    <property type="match status" value="2"/>
</dbReference>
<evidence type="ECO:0000313" key="13">
    <source>
        <dbReference type="Proteomes" id="UP000242645"/>
    </source>
</evidence>
<evidence type="ECO:0000256" key="4">
    <source>
        <dbReference type="ARBA" id="ARBA00022723"/>
    </source>
</evidence>
<keyword evidence="10" id="KW-0004">4Fe-4S</keyword>
<dbReference type="Pfam" id="PF00037">
    <property type="entry name" value="Fer4"/>
    <property type="match status" value="2"/>
</dbReference>
<feature type="binding site" evidence="10">
    <location>
        <position position="82"/>
    </location>
    <ligand>
        <name>[4Fe-4S] cluster</name>
        <dbReference type="ChEBI" id="CHEBI:49883"/>
        <label>2</label>
    </ligand>
</feature>
<name>A0A1J1DTB8_9BACT</name>
<organism evidence="12 13">
    <name type="scientific">Candidatus Desulfovibrio trichonymphae</name>
    <dbReference type="NCBI Taxonomy" id="1725232"/>
    <lineage>
        <taxon>Bacteria</taxon>
        <taxon>Pseudomonadati</taxon>
        <taxon>Thermodesulfobacteriota</taxon>
        <taxon>Desulfovibrionia</taxon>
        <taxon>Desulfovibrionales</taxon>
        <taxon>Desulfovibrionaceae</taxon>
        <taxon>Desulfovibrio</taxon>
    </lineage>
</organism>
<keyword evidence="5 10" id="KW-0408">Iron</keyword>
<keyword evidence="3" id="KW-0028">Amino-acid biosynthesis</keyword>
<dbReference type="AlphaFoldDB" id="A0A1J1DTB8"/>
<dbReference type="EC" id="1.4.1.13" evidence="2"/>
<evidence type="ECO:0000256" key="3">
    <source>
        <dbReference type="ARBA" id="ARBA00022605"/>
    </source>
</evidence>
<feature type="domain" description="4Fe-4S ferredoxin-type" evidence="11">
    <location>
        <begin position="16"/>
        <end position="45"/>
    </location>
</feature>
<evidence type="ECO:0000256" key="5">
    <source>
        <dbReference type="ARBA" id="ARBA00023004"/>
    </source>
</evidence>
<dbReference type="PIRSF" id="PIRSF006429">
    <property type="entry name" value="GOGAT_lg_2"/>
    <property type="match status" value="1"/>
</dbReference>
<dbReference type="InterPro" id="IPR013785">
    <property type="entry name" value="Aldolase_TIM"/>
</dbReference>
<dbReference type="InterPro" id="IPR017896">
    <property type="entry name" value="4Fe4S_Fe-S-bd"/>
</dbReference>
<evidence type="ECO:0000256" key="2">
    <source>
        <dbReference type="ARBA" id="ARBA00012079"/>
    </source>
</evidence>
<dbReference type="InterPro" id="IPR017900">
    <property type="entry name" value="4Fe4S_Fe_S_CS"/>
</dbReference>
<dbReference type="PANTHER" id="PTHR43819:SF1">
    <property type="entry name" value="ARCHAEAL-TYPE GLUTAMATE SYNTHASE [NADPH]"/>
    <property type="match status" value="1"/>
</dbReference>
<comment type="similarity">
    <text evidence="1 9">Belongs to the glutamate synthase family.</text>
</comment>
<accession>A0A1J1DTB8</accession>
<dbReference type="InterPro" id="IPR024188">
    <property type="entry name" value="GltB"/>
</dbReference>
<feature type="binding site" evidence="10">
    <location>
        <position position="89"/>
    </location>
    <ligand>
        <name>[4Fe-4S] cluster</name>
        <dbReference type="ChEBI" id="CHEBI:49883"/>
        <label>1</label>
    </ligand>
</feature>
<evidence type="ECO:0000259" key="11">
    <source>
        <dbReference type="PROSITE" id="PS51379"/>
    </source>
</evidence>
<feature type="binding site" evidence="10">
    <location>
        <position position="85"/>
    </location>
    <ligand>
        <name>[4Fe-4S] cluster</name>
        <dbReference type="ChEBI" id="CHEBI:49883"/>
        <label>2</label>
    </ligand>
</feature>
<dbReference type="InterPro" id="IPR002932">
    <property type="entry name" value="Glu_synthdom"/>
</dbReference>
<dbReference type="Proteomes" id="UP000242645">
    <property type="component" value="Chromosome"/>
</dbReference>
<evidence type="ECO:0000256" key="9">
    <source>
        <dbReference type="PIRNR" id="PIRNR006429"/>
    </source>
</evidence>
<dbReference type="PROSITE" id="PS00198">
    <property type="entry name" value="4FE4S_FER_1"/>
    <property type="match status" value="1"/>
</dbReference>